<evidence type="ECO:0000313" key="1">
    <source>
        <dbReference type="EMBL" id="RPF50628.1"/>
    </source>
</evidence>
<name>A0A3N5BLR2_9BACI</name>
<dbReference type="RefSeq" id="WP_124223202.1">
    <property type="nucleotide sequence ID" value="NZ_RKRF01000012.1"/>
</dbReference>
<evidence type="ECO:0000313" key="2">
    <source>
        <dbReference type="Proteomes" id="UP000276443"/>
    </source>
</evidence>
<dbReference type="Proteomes" id="UP000276443">
    <property type="component" value="Unassembled WGS sequence"/>
</dbReference>
<comment type="caution">
    <text evidence="1">The sequence shown here is derived from an EMBL/GenBank/DDBJ whole genome shotgun (WGS) entry which is preliminary data.</text>
</comment>
<reference evidence="1 2" key="1">
    <citation type="submission" date="2018-11" db="EMBL/GenBank/DDBJ databases">
        <title>Genomic Encyclopedia of Type Strains, Phase IV (KMG-IV): sequencing the most valuable type-strain genomes for metagenomic binning, comparative biology and taxonomic classification.</title>
        <authorList>
            <person name="Goeker M."/>
        </authorList>
    </citation>
    <scope>NUCLEOTIDE SEQUENCE [LARGE SCALE GENOMIC DNA]</scope>
    <source>
        <strain evidence="1 2">DSM 18090</strain>
    </source>
</reference>
<organism evidence="1 2">
    <name type="scientific">Aquisalibacillus elongatus</name>
    <dbReference type="NCBI Taxonomy" id="485577"/>
    <lineage>
        <taxon>Bacteria</taxon>
        <taxon>Bacillati</taxon>
        <taxon>Bacillota</taxon>
        <taxon>Bacilli</taxon>
        <taxon>Bacillales</taxon>
        <taxon>Bacillaceae</taxon>
        <taxon>Aquisalibacillus</taxon>
    </lineage>
</organism>
<proteinExistence type="predicted"/>
<keyword evidence="2" id="KW-1185">Reference proteome</keyword>
<sequence>MKLVYEEKWDQNLSREDRRKIEEVFDETKESDQAIEAVTLWHAFNHKNELLVTALIHNRSENDIIFDHTHITYRTLDETIAEDTFTIPRLVVQPNTSMPWTFIFSKSEVNEPSFGTLVW</sequence>
<dbReference type="NCBIfam" id="TIGR04398">
    <property type="entry name" value="SLAP_DUP"/>
    <property type="match status" value="1"/>
</dbReference>
<accession>A0A3N5BLR2</accession>
<protein>
    <submittedName>
        <fullName evidence="1">SLAP domain-containing protein</fullName>
    </submittedName>
</protein>
<dbReference type="AlphaFoldDB" id="A0A3N5BLR2"/>
<dbReference type="OrthoDB" id="1907642at2"/>
<dbReference type="InterPro" id="IPR030910">
    <property type="entry name" value="SLAP_dom"/>
</dbReference>
<dbReference type="EMBL" id="RKRF01000012">
    <property type="protein sequence ID" value="RPF50628.1"/>
    <property type="molecule type" value="Genomic_DNA"/>
</dbReference>
<gene>
    <name evidence="1" type="ORF">EDC24_2596</name>
</gene>